<gene>
    <name evidence="6" type="ORF">B1B_09630</name>
</gene>
<dbReference type="PRINTS" id="PR00481">
    <property type="entry name" value="LAMNOPPTDASE"/>
</dbReference>
<comment type="caution">
    <text evidence="6">The sequence shown here is derived from an EMBL/GenBank/DDBJ whole genome shotgun (WGS) entry which is preliminary data.</text>
</comment>
<dbReference type="PANTHER" id="PTHR11963">
    <property type="entry name" value="LEUCINE AMINOPEPTIDASE-RELATED"/>
    <property type="match status" value="1"/>
</dbReference>
<keyword evidence="4" id="KW-0378">Hydrolase</keyword>
<dbReference type="InterPro" id="IPR011356">
    <property type="entry name" value="Leucine_aapep/pepB"/>
</dbReference>
<dbReference type="GO" id="GO:0070006">
    <property type="term" value="F:metalloaminopeptidase activity"/>
    <property type="evidence" value="ECO:0007669"/>
    <property type="project" value="InterPro"/>
</dbReference>
<dbReference type="Pfam" id="PF00883">
    <property type="entry name" value="Peptidase_M17"/>
    <property type="match status" value="1"/>
</dbReference>
<dbReference type="GO" id="GO:0030145">
    <property type="term" value="F:manganese ion binding"/>
    <property type="evidence" value="ECO:0007669"/>
    <property type="project" value="InterPro"/>
</dbReference>
<comment type="similarity">
    <text evidence="1">Belongs to the peptidase M17 family.</text>
</comment>
<feature type="domain" description="Cytosol aminopeptidase" evidence="5">
    <location>
        <begin position="216"/>
        <end position="223"/>
    </location>
</feature>
<feature type="non-terminal residue" evidence="6">
    <location>
        <position position="1"/>
    </location>
</feature>
<name>T1AD52_9ZZZZ</name>
<dbReference type="Gene3D" id="3.40.630.10">
    <property type="entry name" value="Zn peptidases"/>
    <property type="match status" value="1"/>
</dbReference>
<dbReference type="CDD" id="cd00433">
    <property type="entry name" value="Peptidase_M17"/>
    <property type="match status" value="1"/>
</dbReference>
<dbReference type="PROSITE" id="PS00631">
    <property type="entry name" value="CYTOSOL_AP"/>
    <property type="match status" value="1"/>
</dbReference>
<organism evidence="6">
    <name type="scientific">mine drainage metagenome</name>
    <dbReference type="NCBI Taxonomy" id="410659"/>
    <lineage>
        <taxon>unclassified sequences</taxon>
        <taxon>metagenomes</taxon>
        <taxon>ecological metagenomes</taxon>
    </lineage>
</organism>
<dbReference type="InterPro" id="IPR000819">
    <property type="entry name" value="Peptidase_M17_C"/>
</dbReference>
<dbReference type="PANTHER" id="PTHR11963:SF23">
    <property type="entry name" value="CYTOSOL AMINOPEPTIDASE"/>
    <property type="match status" value="1"/>
</dbReference>
<keyword evidence="3" id="KW-0645">Protease</keyword>
<evidence type="ECO:0000256" key="3">
    <source>
        <dbReference type="ARBA" id="ARBA00022670"/>
    </source>
</evidence>
<evidence type="ECO:0000256" key="2">
    <source>
        <dbReference type="ARBA" id="ARBA00022438"/>
    </source>
</evidence>
<protein>
    <submittedName>
        <fullName evidence="6">Leucyl aminopeptidase</fullName>
    </submittedName>
</protein>
<evidence type="ECO:0000256" key="4">
    <source>
        <dbReference type="ARBA" id="ARBA00022801"/>
    </source>
</evidence>
<evidence type="ECO:0000259" key="5">
    <source>
        <dbReference type="PROSITE" id="PS00631"/>
    </source>
</evidence>
<dbReference type="AlphaFoldDB" id="T1AD52"/>
<accession>T1AD52</accession>
<dbReference type="GO" id="GO:0006508">
    <property type="term" value="P:proteolysis"/>
    <property type="evidence" value="ECO:0007669"/>
    <property type="project" value="UniProtKB-KW"/>
</dbReference>
<evidence type="ECO:0000256" key="1">
    <source>
        <dbReference type="ARBA" id="ARBA00009528"/>
    </source>
</evidence>
<reference evidence="6" key="2">
    <citation type="journal article" date="2014" name="ISME J.">
        <title>Microbial stratification in low pH oxic and suboxic macroscopic growths along an acid mine drainage.</title>
        <authorList>
            <person name="Mendez-Garcia C."/>
            <person name="Mesa V."/>
            <person name="Sprenger R.R."/>
            <person name="Richter M."/>
            <person name="Diez M.S."/>
            <person name="Solano J."/>
            <person name="Bargiela R."/>
            <person name="Golyshina O.V."/>
            <person name="Manteca A."/>
            <person name="Ramos J.L."/>
            <person name="Gallego J.R."/>
            <person name="Llorente I."/>
            <person name="Martins Dos Santos V.A."/>
            <person name="Jensen O.N."/>
            <person name="Pelaez A.I."/>
            <person name="Sanchez J."/>
            <person name="Ferrer M."/>
        </authorList>
    </citation>
    <scope>NUCLEOTIDE SEQUENCE</scope>
</reference>
<keyword evidence="2 6" id="KW-0031">Aminopeptidase</keyword>
<dbReference type="GO" id="GO:0005737">
    <property type="term" value="C:cytoplasm"/>
    <property type="evidence" value="ECO:0007669"/>
    <property type="project" value="InterPro"/>
</dbReference>
<reference evidence="6" key="1">
    <citation type="submission" date="2013-08" db="EMBL/GenBank/DDBJ databases">
        <authorList>
            <person name="Mendez C."/>
            <person name="Richter M."/>
            <person name="Ferrer M."/>
            <person name="Sanchez J."/>
        </authorList>
    </citation>
    <scope>NUCLEOTIDE SEQUENCE</scope>
</reference>
<dbReference type="SUPFAM" id="SSF53187">
    <property type="entry name" value="Zn-dependent exopeptidases"/>
    <property type="match status" value="1"/>
</dbReference>
<dbReference type="EMBL" id="AUZY01006383">
    <property type="protein sequence ID" value="EQD54573.1"/>
    <property type="molecule type" value="Genomic_DNA"/>
</dbReference>
<proteinExistence type="inferred from homology"/>
<sequence length="375" mass="39718">DGIGLGSYEFTRYKAPKEPPLEEGTICLGTEHRAQARTLGRAFAQEESLIGTVRWTREIANLPANEAHPSRLASEAEDLARAEHLKVTVYDEKELARLGCGGHLAVGGGSAHPPRMIVLEYPGAGARVPTIAVVGKGITFDSGGISIKPSLKMGDMKFDKSGAVAVLGILRAAAQLRVHPRVIGVMACAENVPSGTSYRPGDVVTAYGGSTIEIANTDAEGRVVLADALAFVVDQFHPDAVVDLATLTGAQVVALGDDMAGLLSNNDRLATRILAASKATGEPVWRMPLTDYHRELVKSEVADVRNSIEIPLAGMLTAGAFLEHFAGSGPWAHLDIAGASYTTITTRRLQPAYQGIGATAFGVRLVTRFLIDYAR</sequence>
<evidence type="ECO:0000313" key="6">
    <source>
        <dbReference type="EMBL" id="EQD54573.1"/>
    </source>
</evidence>